<dbReference type="HOGENOM" id="CLU_017236_0_0_1"/>
<accession>A0A0D0DJF5</accession>
<protein>
    <recommendedName>
        <fullName evidence="2">Phosphatidate phosphatase APP1 catalytic domain-containing protein</fullName>
    </recommendedName>
</protein>
<keyword evidence="4" id="KW-1185">Reference proteome</keyword>
<evidence type="ECO:0000256" key="1">
    <source>
        <dbReference type="SAM" id="MobiDB-lite"/>
    </source>
</evidence>
<dbReference type="InParanoid" id="A0A0D0DJF5"/>
<feature type="region of interest" description="Disordered" evidence="1">
    <location>
        <begin position="25"/>
        <end position="46"/>
    </location>
</feature>
<dbReference type="GO" id="GO:0008195">
    <property type="term" value="F:phosphatidate phosphatase activity"/>
    <property type="evidence" value="ECO:0007669"/>
    <property type="project" value="InterPro"/>
</dbReference>
<evidence type="ECO:0000313" key="4">
    <source>
        <dbReference type="Proteomes" id="UP000054538"/>
    </source>
</evidence>
<dbReference type="GO" id="GO:0030479">
    <property type="term" value="C:actin cortical patch"/>
    <property type="evidence" value="ECO:0007669"/>
    <property type="project" value="TreeGrafter"/>
</dbReference>
<name>A0A0D0DJF5_9AGAM</name>
<evidence type="ECO:0000259" key="2">
    <source>
        <dbReference type="Pfam" id="PF09949"/>
    </source>
</evidence>
<dbReference type="Proteomes" id="UP000054538">
    <property type="component" value="Unassembled WGS sequence"/>
</dbReference>
<dbReference type="EMBL" id="KN825736">
    <property type="protein sequence ID" value="KIK81754.1"/>
    <property type="molecule type" value="Genomic_DNA"/>
</dbReference>
<dbReference type="InterPro" id="IPR052935">
    <property type="entry name" value="Mg2+_PAP"/>
</dbReference>
<feature type="domain" description="Phosphatidate phosphatase APP1 catalytic" evidence="2">
    <location>
        <begin position="329"/>
        <end position="480"/>
    </location>
</feature>
<dbReference type="OrthoDB" id="2117591at2759"/>
<dbReference type="STRING" id="930991.A0A0D0DJF5"/>
<gene>
    <name evidence="3" type="ORF">PAXRUDRAFT_15067</name>
</gene>
<evidence type="ECO:0000313" key="3">
    <source>
        <dbReference type="EMBL" id="KIK81754.1"/>
    </source>
</evidence>
<reference evidence="3 4" key="1">
    <citation type="submission" date="2014-04" db="EMBL/GenBank/DDBJ databases">
        <authorList>
            <consortium name="DOE Joint Genome Institute"/>
            <person name="Kuo A."/>
            <person name="Kohler A."/>
            <person name="Jargeat P."/>
            <person name="Nagy L.G."/>
            <person name="Floudas D."/>
            <person name="Copeland A."/>
            <person name="Barry K.W."/>
            <person name="Cichocki N."/>
            <person name="Veneault-Fourrey C."/>
            <person name="LaButti K."/>
            <person name="Lindquist E.A."/>
            <person name="Lipzen A."/>
            <person name="Lundell T."/>
            <person name="Morin E."/>
            <person name="Murat C."/>
            <person name="Sun H."/>
            <person name="Tunlid A."/>
            <person name="Henrissat B."/>
            <person name="Grigoriev I.V."/>
            <person name="Hibbett D.S."/>
            <person name="Martin F."/>
            <person name="Nordberg H.P."/>
            <person name="Cantor M.N."/>
            <person name="Hua S.X."/>
        </authorList>
    </citation>
    <scope>NUCLEOTIDE SEQUENCE [LARGE SCALE GENOMIC DNA]</scope>
    <source>
        <strain evidence="3 4">Ve08.2h10</strain>
    </source>
</reference>
<feature type="region of interest" description="Disordered" evidence="1">
    <location>
        <begin position="504"/>
        <end position="570"/>
    </location>
</feature>
<feature type="region of interest" description="Disordered" evidence="1">
    <location>
        <begin position="131"/>
        <end position="155"/>
    </location>
</feature>
<dbReference type="InterPro" id="IPR019236">
    <property type="entry name" value="APP1_cat"/>
</dbReference>
<proteinExistence type="predicted"/>
<dbReference type="AlphaFoldDB" id="A0A0D0DJF5"/>
<sequence length="651" mass="72436">MTPPSSRLNSVKDYLIPPREFRLSLPSRRPLTPGEHGYVPGRTTPQSWGQWAGQKIKRNHELVSTVDEVNLFPGWATKRLPIPAADGHEDAFNVSLHVSGFATSRRTPELITRSQRAFLKLARGFASLPKLRPTASDSSIEYTSEPLHPPPRPDEITDDYEAQDLDEQFQNSGGSENINEMNEFPFGESVQFSSQMAPADRNIPADLQRLHANLESRLKPFWTSALSSRRVEVSVYIHSLNPQTHPQSLDPKPILRQRLPTGPDGFFSGTFTIDWKEICALPADARIALDGCIGHELLVEAQVVGVEYMSPLHQRPTNSIRLPITDSAVRVISDIDDTVKMSRIPDGARAIFHNVFVKDLEETVIPEMGEWYDKMWKRGVCFHYVSNSPFELLPVIDQFLKISNLPLGSIRLRSYAGRSLFNGLLSAPSTRKRANVIEVLDHFPGSNFILVGDSGEQDLELYASLAVERPHQIVGVFIRDVCGVGLENPTGAWLPQTNPAMTPASKGFSNCPSSSDRRFPRRASSDTEMQVLGPHRGAMRIPRPTPAKTFPPTSYSLETKSEPVSLGSLRGSVDSSSSIVSLGSSTSSSMLSGRPRLVTEGEKKRWDLQSRVNKARSVIPENIVLRVFEHPRECEEAEQIIRQHIGASKHL</sequence>
<dbReference type="PANTHER" id="PTHR28208">
    <property type="entry name" value="PHOSPHATIDATE PHOSPHATASE APP1"/>
    <property type="match status" value="1"/>
</dbReference>
<dbReference type="PANTHER" id="PTHR28208:SF3">
    <property type="entry name" value="PHOSPHATIDATE PHOSPHATASE APP1"/>
    <property type="match status" value="1"/>
</dbReference>
<organism evidence="3 4">
    <name type="scientific">Paxillus rubicundulus Ve08.2h10</name>
    <dbReference type="NCBI Taxonomy" id="930991"/>
    <lineage>
        <taxon>Eukaryota</taxon>
        <taxon>Fungi</taxon>
        <taxon>Dikarya</taxon>
        <taxon>Basidiomycota</taxon>
        <taxon>Agaricomycotina</taxon>
        <taxon>Agaricomycetes</taxon>
        <taxon>Agaricomycetidae</taxon>
        <taxon>Boletales</taxon>
        <taxon>Paxilineae</taxon>
        <taxon>Paxillaceae</taxon>
        <taxon>Paxillus</taxon>
    </lineage>
</organism>
<dbReference type="Pfam" id="PF09949">
    <property type="entry name" value="APP1_cat"/>
    <property type="match status" value="1"/>
</dbReference>
<reference evidence="4" key="2">
    <citation type="submission" date="2015-01" db="EMBL/GenBank/DDBJ databases">
        <title>Evolutionary Origins and Diversification of the Mycorrhizal Mutualists.</title>
        <authorList>
            <consortium name="DOE Joint Genome Institute"/>
            <consortium name="Mycorrhizal Genomics Consortium"/>
            <person name="Kohler A."/>
            <person name="Kuo A."/>
            <person name="Nagy L.G."/>
            <person name="Floudas D."/>
            <person name="Copeland A."/>
            <person name="Barry K.W."/>
            <person name="Cichocki N."/>
            <person name="Veneault-Fourrey C."/>
            <person name="LaButti K."/>
            <person name="Lindquist E.A."/>
            <person name="Lipzen A."/>
            <person name="Lundell T."/>
            <person name="Morin E."/>
            <person name="Murat C."/>
            <person name="Riley R."/>
            <person name="Ohm R."/>
            <person name="Sun H."/>
            <person name="Tunlid A."/>
            <person name="Henrissat B."/>
            <person name="Grigoriev I.V."/>
            <person name="Hibbett D.S."/>
            <person name="Martin F."/>
        </authorList>
    </citation>
    <scope>NUCLEOTIDE SEQUENCE [LARGE SCALE GENOMIC DNA]</scope>
    <source>
        <strain evidence="4">Ve08.2h10</strain>
    </source>
</reference>